<evidence type="ECO:0000313" key="3">
    <source>
        <dbReference type="EMBL" id="GGF90489.1"/>
    </source>
</evidence>
<reference evidence="3" key="2">
    <citation type="submission" date="2020-09" db="EMBL/GenBank/DDBJ databases">
        <authorList>
            <person name="Sun Q."/>
            <person name="Zhou Y."/>
        </authorList>
    </citation>
    <scope>NUCLEOTIDE SEQUENCE</scope>
    <source>
        <strain evidence="3">CGMCC 1.15758</strain>
    </source>
</reference>
<dbReference type="AlphaFoldDB" id="A0A8J2Z2M6"/>
<proteinExistence type="predicted"/>
<gene>
    <name evidence="3" type="primary">aacA4</name>
    <name evidence="3" type="ORF">GCM10010995_04780</name>
</gene>
<name>A0A8J2Z2M6_9GAMM</name>
<dbReference type="EMBL" id="BMJS01000003">
    <property type="protein sequence ID" value="GGF90489.1"/>
    <property type="molecule type" value="Genomic_DNA"/>
</dbReference>
<evidence type="ECO:0000259" key="2">
    <source>
        <dbReference type="PROSITE" id="PS51186"/>
    </source>
</evidence>
<dbReference type="PANTHER" id="PTHR31438:SF1">
    <property type="entry name" value="LYSINE N-ACYLTRANSFERASE C17G9.06C-RELATED"/>
    <property type="match status" value="1"/>
</dbReference>
<keyword evidence="1" id="KW-0046">Antibiotic resistance</keyword>
<keyword evidence="4" id="KW-1185">Reference proteome</keyword>
<dbReference type="GO" id="GO:0016410">
    <property type="term" value="F:N-acyltransferase activity"/>
    <property type="evidence" value="ECO:0007669"/>
    <property type="project" value="TreeGrafter"/>
</dbReference>
<comment type="caution">
    <text evidence="3">The sequence shown here is derived from an EMBL/GenBank/DDBJ whole genome shotgun (WGS) entry which is preliminary data.</text>
</comment>
<dbReference type="InterPro" id="IPR016181">
    <property type="entry name" value="Acyl_CoA_acyltransferase"/>
</dbReference>
<dbReference type="PANTHER" id="PTHR31438">
    <property type="entry name" value="LYSINE N-ACYLTRANSFERASE C17G9.06C-RELATED"/>
    <property type="match status" value="1"/>
</dbReference>
<protein>
    <submittedName>
        <fullName evidence="3">N-acetyltransferase</fullName>
    </submittedName>
</protein>
<accession>A0A8J2Z2M6</accession>
<dbReference type="SUPFAM" id="SSF55729">
    <property type="entry name" value="Acyl-CoA N-acyltransferases (Nat)"/>
    <property type="match status" value="1"/>
</dbReference>
<dbReference type="GO" id="GO:0046677">
    <property type="term" value="P:response to antibiotic"/>
    <property type="evidence" value="ECO:0007669"/>
    <property type="project" value="UniProtKB-KW"/>
</dbReference>
<sequence>MIDENTPHPHCKCSATSPARGEVRDLLRYRKVTHNDKPLVEKWLSEAHVTEFFYGEGLQNTLNNLALYCQGINDNGRYSFDQWIGFYDGIPFAFLITSTVTGPYDPNDPYDKWYVDGKETCTLDVLIGATEFLGKSLSTIMIKQFILKHFSQVDYFIIDPELKNEKAIYVYEKVGFQKKEVFTPEYNKVPHQMMHLEVKDLING</sequence>
<dbReference type="Gene3D" id="3.40.630.30">
    <property type="match status" value="1"/>
</dbReference>
<evidence type="ECO:0000256" key="1">
    <source>
        <dbReference type="ARBA" id="ARBA00023251"/>
    </source>
</evidence>
<dbReference type="PROSITE" id="PS51186">
    <property type="entry name" value="GNAT"/>
    <property type="match status" value="1"/>
</dbReference>
<dbReference type="InterPro" id="IPR000182">
    <property type="entry name" value="GNAT_dom"/>
</dbReference>
<dbReference type="Pfam" id="PF13523">
    <property type="entry name" value="Acetyltransf_8"/>
    <property type="match status" value="1"/>
</dbReference>
<reference evidence="3" key="1">
    <citation type="journal article" date="2014" name="Int. J. Syst. Evol. Microbiol.">
        <title>Complete genome sequence of Corynebacterium casei LMG S-19264T (=DSM 44701T), isolated from a smear-ripened cheese.</title>
        <authorList>
            <consortium name="US DOE Joint Genome Institute (JGI-PGF)"/>
            <person name="Walter F."/>
            <person name="Albersmeier A."/>
            <person name="Kalinowski J."/>
            <person name="Ruckert C."/>
        </authorList>
    </citation>
    <scope>NUCLEOTIDE SEQUENCE</scope>
    <source>
        <strain evidence="3">CGMCC 1.15758</strain>
    </source>
</reference>
<evidence type="ECO:0000313" key="4">
    <source>
        <dbReference type="Proteomes" id="UP000636949"/>
    </source>
</evidence>
<organism evidence="3 4">
    <name type="scientific">Cysteiniphilum litorale</name>
    <dbReference type="NCBI Taxonomy" id="2056700"/>
    <lineage>
        <taxon>Bacteria</taxon>
        <taxon>Pseudomonadati</taxon>
        <taxon>Pseudomonadota</taxon>
        <taxon>Gammaproteobacteria</taxon>
        <taxon>Thiotrichales</taxon>
        <taxon>Fastidiosibacteraceae</taxon>
        <taxon>Cysteiniphilum</taxon>
    </lineage>
</organism>
<feature type="domain" description="N-acetyltransferase" evidence="2">
    <location>
        <begin position="27"/>
        <end position="199"/>
    </location>
</feature>
<dbReference type="RefSeq" id="WP_206609081.1">
    <property type="nucleotide sequence ID" value="NZ_BMJS01000003.1"/>
</dbReference>
<dbReference type="Proteomes" id="UP000636949">
    <property type="component" value="Unassembled WGS sequence"/>
</dbReference>